<feature type="region of interest" description="Disordered" evidence="1">
    <location>
        <begin position="1"/>
        <end position="41"/>
    </location>
</feature>
<reference evidence="2 3" key="1">
    <citation type="submission" date="2017-07" db="EMBL/GenBank/DDBJ databases">
        <title>Phylogenetic study on the rhizospheric bacterium Ochrobactrum sp. A44.</title>
        <authorList>
            <person name="Krzyzanowska D.M."/>
            <person name="Ossowicki A."/>
            <person name="Rajewska M."/>
            <person name="Maciag T."/>
            <person name="Kaczynski Z."/>
            <person name="Czerwicka M."/>
            <person name="Jafra S."/>
        </authorList>
    </citation>
    <scope>NUCLEOTIDE SEQUENCE [LARGE SCALE GENOMIC DNA]</scope>
    <source>
        <strain evidence="2 3">DSM 7216</strain>
    </source>
</reference>
<sequence length="77" mass="8557">MADRLTMQDPLAQYPSPPFEAQPQPMPGLVESMVPAPDHGENSIRPLESWWDTPILETPSSINLAMPLKLIHATRPV</sequence>
<dbReference type="RefSeq" id="WP_143850944.1">
    <property type="nucleotide sequence ID" value="NZ_JBHEEK010000055.1"/>
</dbReference>
<dbReference type="Proteomes" id="UP000215590">
    <property type="component" value="Unassembled WGS sequence"/>
</dbReference>
<evidence type="ECO:0000313" key="3">
    <source>
        <dbReference type="Proteomes" id="UP000215590"/>
    </source>
</evidence>
<proteinExistence type="predicted"/>
<organism evidence="2 3">
    <name type="scientific">Brucella thiophenivorans</name>
    <dbReference type="NCBI Taxonomy" id="571255"/>
    <lineage>
        <taxon>Bacteria</taxon>
        <taxon>Pseudomonadati</taxon>
        <taxon>Pseudomonadota</taxon>
        <taxon>Alphaproteobacteria</taxon>
        <taxon>Hyphomicrobiales</taxon>
        <taxon>Brucellaceae</taxon>
        <taxon>Brucella/Ochrobactrum group</taxon>
        <taxon>Brucella</taxon>
    </lineage>
</organism>
<feature type="compositionally biased region" description="Pro residues" evidence="1">
    <location>
        <begin position="15"/>
        <end position="26"/>
    </location>
</feature>
<dbReference type="EMBL" id="NNRJ01000038">
    <property type="protein sequence ID" value="OYR17132.1"/>
    <property type="molecule type" value="Genomic_DNA"/>
</dbReference>
<keyword evidence="3" id="KW-1185">Reference proteome</keyword>
<gene>
    <name evidence="2" type="ORF">CEV31_4384</name>
</gene>
<accession>A0A256FQJ7</accession>
<name>A0A256FQJ7_9HYPH</name>
<dbReference type="OrthoDB" id="9809287at2"/>
<protein>
    <submittedName>
        <fullName evidence="2">Uncharacterized protein</fullName>
    </submittedName>
</protein>
<comment type="caution">
    <text evidence="2">The sequence shown here is derived from an EMBL/GenBank/DDBJ whole genome shotgun (WGS) entry which is preliminary data.</text>
</comment>
<dbReference type="AlphaFoldDB" id="A0A256FQJ7"/>
<evidence type="ECO:0000313" key="2">
    <source>
        <dbReference type="EMBL" id="OYR17132.1"/>
    </source>
</evidence>
<evidence type="ECO:0000256" key="1">
    <source>
        <dbReference type="SAM" id="MobiDB-lite"/>
    </source>
</evidence>